<organism evidence="1">
    <name type="scientific">Tuwongella immobilis</name>
    <dbReference type="NCBI Taxonomy" id="692036"/>
    <lineage>
        <taxon>Bacteria</taxon>
        <taxon>Pseudomonadati</taxon>
        <taxon>Planctomycetota</taxon>
        <taxon>Planctomycetia</taxon>
        <taxon>Gemmatales</taxon>
        <taxon>Gemmataceae</taxon>
        <taxon>Tuwongella</taxon>
    </lineage>
</organism>
<dbReference type="GO" id="GO:0009116">
    <property type="term" value="P:nucleoside metabolic process"/>
    <property type="evidence" value="ECO:0007669"/>
    <property type="project" value="InterPro"/>
</dbReference>
<gene>
    <name evidence="1" type="ORF">GMBLW1_02680</name>
</gene>
<proteinExistence type="predicted"/>
<evidence type="ECO:0000313" key="2">
    <source>
        <dbReference type="Proteomes" id="UP000464378"/>
    </source>
</evidence>
<dbReference type="InParanoid" id="A0A6C2YS33"/>
<dbReference type="SUPFAM" id="SSF53167">
    <property type="entry name" value="Purine and uridine phosphorylases"/>
    <property type="match status" value="1"/>
</dbReference>
<name>A0A6C2YS33_9BACT</name>
<evidence type="ECO:0000313" key="1">
    <source>
        <dbReference type="EMBL" id="VIP03692.1"/>
    </source>
</evidence>
<dbReference type="KEGG" id="tim:GMBLW1_02680"/>
<dbReference type="AlphaFoldDB" id="A0A6C2YS33"/>
<protein>
    <submittedName>
        <fullName evidence="1">Purine or other phosphorylase family 1: 5'-methylthioadenosine/S-adenosylhomocysteine nucleosidase</fullName>
    </submittedName>
</protein>
<sequence length="235" mass="26497">MDLEIKPFLSRCHQIQAIQSREWRGWSARFEQTELIVWIIGVRCPRFAEIFTSILRDYPPPTRVVLAGFSGGLSSDLAVGEVISPTVFCDLNGSFVPGEDTEPTDAIHVTSPYLLFRQSQKVECRQSTQAIAVDMESYWVVKSVRSFGISIDVIRAISDGVADELPEDVGRLISNGKVNWIQLIRLILTRPISLIHLMRLGRNAHRASRALAQALTRWVRDQATESIRLSNDDIH</sequence>
<dbReference type="Gene3D" id="3.40.50.1580">
    <property type="entry name" value="Nucleoside phosphorylase domain"/>
    <property type="match status" value="2"/>
</dbReference>
<accession>A0A6C2YS33</accession>
<dbReference type="EMBL" id="LR593887">
    <property type="protein sequence ID" value="VTS04752.1"/>
    <property type="molecule type" value="Genomic_DNA"/>
</dbReference>
<reference evidence="1" key="1">
    <citation type="submission" date="2019-04" db="EMBL/GenBank/DDBJ databases">
        <authorList>
            <consortium name="Science for Life Laboratories"/>
        </authorList>
    </citation>
    <scope>NUCLEOTIDE SEQUENCE</scope>
    <source>
        <strain evidence="1">MBLW1</strain>
    </source>
</reference>
<keyword evidence="2" id="KW-1185">Reference proteome</keyword>
<dbReference type="EMBL" id="LR586016">
    <property type="protein sequence ID" value="VIP03692.1"/>
    <property type="molecule type" value="Genomic_DNA"/>
</dbReference>
<dbReference type="GO" id="GO:0003824">
    <property type="term" value="F:catalytic activity"/>
    <property type="evidence" value="ECO:0007669"/>
    <property type="project" value="InterPro"/>
</dbReference>
<dbReference type="InterPro" id="IPR035994">
    <property type="entry name" value="Nucleoside_phosphorylase_sf"/>
</dbReference>
<dbReference type="Proteomes" id="UP000464378">
    <property type="component" value="Chromosome"/>
</dbReference>